<keyword evidence="4" id="KW-0238">DNA-binding</keyword>
<comment type="subcellular location">
    <subcellularLocation>
        <location evidence="1">Nucleus</location>
    </subcellularLocation>
</comment>
<keyword evidence="3" id="KW-0805">Transcription regulation</keyword>
<dbReference type="Pfam" id="PF07716">
    <property type="entry name" value="bZIP_2"/>
    <property type="match status" value="1"/>
</dbReference>
<dbReference type="PROSITE" id="PS50217">
    <property type="entry name" value="BZIP"/>
    <property type="match status" value="1"/>
</dbReference>
<keyword evidence="6" id="KW-0539">Nucleus</keyword>
<protein>
    <recommendedName>
        <fullName evidence="7">BZIP domain-containing protein</fullName>
    </recommendedName>
</protein>
<dbReference type="InterPro" id="IPR004827">
    <property type="entry name" value="bZIP"/>
</dbReference>
<proteinExistence type="inferred from homology"/>
<keyword evidence="9" id="KW-1185">Reference proteome</keyword>
<evidence type="ECO:0000259" key="7">
    <source>
        <dbReference type="PROSITE" id="PS50217"/>
    </source>
</evidence>
<reference evidence="8" key="1">
    <citation type="submission" date="2022-11" db="UniProtKB">
        <authorList>
            <consortium name="EnsemblMetazoa"/>
        </authorList>
    </citation>
    <scope>IDENTIFICATION</scope>
</reference>
<dbReference type="GO" id="GO:0005634">
    <property type="term" value="C:nucleus"/>
    <property type="evidence" value="ECO:0007669"/>
    <property type="project" value="UniProtKB-SubCell"/>
</dbReference>
<dbReference type="GeneID" id="110248975"/>
<dbReference type="GO" id="GO:0000981">
    <property type="term" value="F:DNA-binding transcription factor activity, RNA polymerase II-specific"/>
    <property type="evidence" value="ECO:0007669"/>
    <property type="project" value="TreeGrafter"/>
</dbReference>
<accession>A0A913XYE8</accession>
<dbReference type="Proteomes" id="UP000887567">
    <property type="component" value="Unplaced"/>
</dbReference>
<evidence type="ECO:0000313" key="8">
    <source>
        <dbReference type="EnsemblMetazoa" id="XP_020911210.1"/>
    </source>
</evidence>
<comment type="similarity">
    <text evidence="2">Belongs to the bZIP family. NFIL3 subfamily.</text>
</comment>
<dbReference type="KEGG" id="epa:110248975"/>
<dbReference type="InterPro" id="IPR040223">
    <property type="entry name" value="PAR_bZIP"/>
</dbReference>
<name>A0A913XYE8_EXADI</name>
<organism evidence="8 9">
    <name type="scientific">Exaiptasia diaphana</name>
    <name type="common">Tropical sea anemone</name>
    <name type="synonym">Aiptasia pulchella</name>
    <dbReference type="NCBI Taxonomy" id="2652724"/>
    <lineage>
        <taxon>Eukaryota</taxon>
        <taxon>Metazoa</taxon>
        <taxon>Cnidaria</taxon>
        <taxon>Anthozoa</taxon>
        <taxon>Hexacorallia</taxon>
        <taxon>Actiniaria</taxon>
        <taxon>Aiptasiidae</taxon>
        <taxon>Exaiptasia</taxon>
    </lineage>
</organism>
<dbReference type="InterPro" id="IPR046347">
    <property type="entry name" value="bZIP_sf"/>
</dbReference>
<dbReference type="OrthoDB" id="5990456at2759"/>
<dbReference type="PANTHER" id="PTHR11988:SF27">
    <property type="entry name" value="GH27708P"/>
    <property type="match status" value="1"/>
</dbReference>
<evidence type="ECO:0000256" key="2">
    <source>
        <dbReference type="ARBA" id="ARBA00006079"/>
    </source>
</evidence>
<dbReference type="SMART" id="SM00338">
    <property type="entry name" value="BRLZ"/>
    <property type="match status" value="1"/>
</dbReference>
<evidence type="ECO:0000256" key="1">
    <source>
        <dbReference type="ARBA" id="ARBA00004123"/>
    </source>
</evidence>
<evidence type="ECO:0000256" key="3">
    <source>
        <dbReference type="ARBA" id="ARBA00023015"/>
    </source>
</evidence>
<evidence type="ECO:0000256" key="4">
    <source>
        <dbReference type="ARBA" id="ARBA00023125"/>
    </source>
</evidence>
<dbReference type="SUPFAM" id="SSF57959">
    <property type="entry name" value="Leucine zipper domain"/>
    <property type="match status" value="1"/>
</dbReference>
<evidence type="ECO:0000256" key="6">
    <source>
        <dbReference type="ARBA" id="ARBA00023242"/>
    </source>
</evidence>
<dbReference type="FunFam" id="1.20.5.170:FF:000025">
    <property type="entry name" value="nuclear factor interleukin-3-regulated protein-like"/>
    <property type="match status" value="1"/>
</dbReference>
<dbReference type="RefSeq" id="XP_020911210.1">
    <property type="nucleotide sequence ID" value="XM_021055551.2"/>
</dbReference>
<evidence type="ECO:0000313" key="9">
    <source>
        <dbReference type="Proteomes" id="UP000887567"/>
    </source>
</evidence>
<dbReference type="AlphaFoldDB" id="A0A913XYE8"/>
<dbReference type="CDD" id="cd14695">
    <property type="entry name" value="bZIP_HLF"/>
    <property type="match status" value="1"/>
</dbReference>
<evidence type="ECO:0000256" key="5">
    <source>
        <dbReference type="ARBA" id="ARBA00023163"/>
    </source>
</evidence>
<dbReference type="GO" id="GO:0000978">
    <property type="term" value="F:RNA polymerase II cis-regulatory region sequence-specific DNA binding"/>
    <property type="evidence" value="ECO:0007669"/>
    <property type="project" value="TreeGrafter"/>
</dbReference>
<dbReference type="Gene3D" id="1.20.5.170">
    <property type="match status" value="1"/>
</dbReference>
<dbReference type="EnsemblMetazoa" id="XM_021055551.2">
    <property type="protein sequence ID" value="XP_020911210.1"/>
    <property type="gene ID" value="LOC110248975"/>
</dbReference>
<keyword evidence="5" id="KW-0804">Transcription</keyword>
<dbReference type="PANTHER" id="PTHR11988">
    <property type="entry name" value="THYROTROPH EMBRYONIC FACTOR RELATED"/>
    <property type="match status" value="1"/>
</dbReference>
<feature type="domain" description="BZIP" evidence="7">
    <location>
        <begin position="109"/>
        <end position="161"/>
    </location>
</feature>
<sequence length="181" mass="20748">MASEDVFHCGANLEFLPDIDIFRNGSLSDDETDLSSPSSCGTPTDGLDSFIFDIPELILPSSTSSLNSQCSTFNAKHYIPTESEAINYIEEKSFHQTLRKHSIPDQMKDEKYWKRRLRNNRSAKKSREAKRVKDDFLKSRMAFLEMENKRLKMLVGTLLAEKQNQGQNAIPWPCWHSNMAL</sequence>